<dbReference type="Proteomes" id="UP000041254">
    <property type="component" value="Unassembled WGS sequence"/>
</dbReference>
<proteinExistence type="predicted"/>
<gene>
    <name evidence="2" type="ORF">Vbra_11057</name>
</gene>
<organism evidence="2 3">
    <name type="scientific">Vitrella brassicaformis (strain CCMP3155)</name>
    <dbReference type="NCBI Taxonomy" id="1169540"/>
    <lineage>
        <taxon>Eukaryota</taxon>
        <taxon>Sar</taxon>
        <taxon>Alveolata</taxon>
        <taxon>Colpodellida</taxon>
        <taxon>Vitrellaceae</taxon>
        <taxon>Vitrella</taxon>
    </lineage>
</organism>
<evidence type="ECO:0000313" key="3">
    <source>
        <dbReference type="Proteomes" id="UP000041254"/>
    </source>
</evidence>
<name>A0A0G4EBJ9_VITBC</name>
<dbReference type="EMBL" id="CDMY01000098">
    <property type="protein sequence ID" value="CEL92673.1"/>
    <property type="molecule type" value="Genomic_DNA"/>
</dbReference>
<evidence type="ECO:0000256" key="1">
    <source>
        <dbReference type="SAM" id="MobiDB-lite"/>
    </source>
</evidence>
<reference evidence="2 3" key="1">
    <citation type="submission" date="2014-11" db="EMBL/GenBank/DDBJ databases">
        <authorList>
            <person name="Zhu J."/>
            <person name="Qi W."/>
            <person name="Song R."/>
        </authorList>
    </citation>
    <scope>NUCLEOTIDE SEQUENCE [LARGE SCALE GENOMIC DNA]</scope>
</reference>
<evidence type="ECO:0000313" key="2">
    <source>
        <dbReference type="EMBL" id="CEL92673.1"/>
    </source>
</evidence>
<protein>
    <submittedName>
        <fullName evidence="2">Uncharacterized protein</fullName>
    </submittedName>
</protein>
<feature type="compositionally biased region" description="Basic and acidic residues" evidence="1">
    <location>
        <begin position="36"/>
        <end position="52"/>
    </location>
</feature>
<feature type="compositionally biased region" description="Low complexity" evidence="1">
    <location>
        <begin position="384"/>
        <end position="410"/>
    </location>
</feature>
<dbReference type="AlphaFoldDB" id="A0A0G4EBJ9"/>
<feature type="region of interest" description="Disordered" evidence="1">
    <location>
        <begin position="226"/>
        <end position="252"/>
    </location>
</feature>
<accession>A0A0G4EBJ9</accession>
<dbReference type="InParanoid" id="A0A0G4EBJ9"/>
<keyword evidence="3" id="KW-1185">Reference proteome</keyword>
<feature type="region of interest" description="Disordered" evidence="1">
    <location>
        <begin position="32"/>
        <end position="57"/>
    </location>
</feature>
<dbReference type="VEuPathDB" id="CryptoDB:Vbra_11057"/>
<sequence length="439" mass="46416">MDDIDAGRHSSSDYVDLLASQMDEFAATVRSLGSRQEMKTEAGSAAEREDKAVAGSASPTFDGDAFKALPAREQVYRLTRVANQLQAVLADTNAVCRQIRQSKTTGGLDMKTVVDYAFRIAGTTCAPPGWDEQYMYNPPNKTPYVTAEGPDGQPVVANNAFPTHPYCYPTDEWVRESCLFNHMQLRAVPPTVTVTKAEGEPMTVVVHLATPTEGAQIYYQIDPTIDDASAAQGPGPDNAAPYDPNMPPRVSGAGRHFLRAQAFRLGSAKGSGYVQQQVDIEDETSAASVQQQQQPQPPPPSLDVSAVGGLAARRADRTPISAMRTLSWREGQTPSGTEERAAKRARGQDLFSSLHLGGMDEDEEGSSPSHFGGMSPAMPSRGVSAAASAADAAGAGDEPPSAPQQQQQQEGDGEEPLGSGGGGYSSSSSSSSGESKDDE</sequence>
<feature type="region of interest" description="Disordered" evidence="1">
    <location>
        <begin position="282"/>
        <end position="439"/>
    </location>
</feature>